<dbReference type="EMBL" id="HBUE01112079">
    <property type="protein sequence ID" value="CAG6489271.1"/>
    <property type="molecule type" value="Transcribed_RNA"/>
</dbReference>
<organism evidence="1">
    <name type="scientific">Culex pipiens</name>
    <name type="common">House mosquito</name>
    <dbReference type="NCBI Taxonomy" id="7175"/>
    <lineage>
        <taxon>Eukaryota</taxon>
        <taxon>Metazoa</taxon>
        <taxon>Ecdysozoa</taxon>
        <taxon>Arthropoda</taxon>
        <taxon>Hexapoda</taxon>
        <taxon>Insecta</taxon>
        <taxon>Pterygota</taxon>
        <taxon>Neoptera</taxon>
        <taxon>Endopterygota</taxon>
        <taxon>Diptera</taxon>
        <taxon>Nematocera</taxon>
        <taxon>Culicoidea</taxon>
        <taxon>Culicidae</taxon>
        <taxon>Culicinae</taxon>
        <taxon>Culicini</taxon>
        <taxon>Culex</taxon>
        <taxon>Culex</taxon>
    </lineage>
</organism>
<proteinExistence type="predicted"/>
<dbReference type="EMBL" id="HBUE01112078">
    <property type="protein sequence ID" value="CAG6489270.1"/>
    <property type="molecule type" value="Transcribed_RNA"/>
</dbReference>
<reference evidence="1" key="1">
    <citation type="submission" date="2021-05" db="EMBL/GenBank/DDBJ databases">
        <authorList>
            <person name="Alioto T."/>
            <person name="Alioto T."/>
            <person name="Gomez Garrido J."/>
        </authorList>
    </citation>
    <scope>NUCLEOTIDE SEQUENCE</scope>
</reference>
<sequence>MPSSRTLCFRFDSCCLLCVCYAWAFPPLVALIVGICPLLSSASFAGVKKASFLISALNGIALRGGLSADNVCIESRLRPTQQQRISSWEMGVGVGFPFFIVNGYSQLGFARHATLEDVFIR</sequence>
<name>A0A8D8FZX0_CULPI</name>
<accession>A0A8D8FZX0</accession>
<protein>
    <submittedName>
        <fullName evidence="1">(northern house mosquito) hypothetical protein</fullName>
    </submittedName>
</protein>
<evidence type="ECO:0000313" key="1">
    <source>
        <dbReference type="EMBL" id="CAG6489270.1"/>
    </source>
</evidence>
<dbReference type="AlphaFoldDB" id="A0A8D8FZX0"/>